<evidence type="ECO:0000256" key="1">
    <source>
        <dbReference type="SAM" id="MobiDB-lite"/>
    </source>
</evidence>
<evidence type="ECO:0000313" key="3">
    <source>
        <dbReference type="Proteomes" id="UP001497516"/>
    </source>
</evidence>
<name>A0AAV2CCT2_9ROSI</name>
<proteinExistence type="predicted"/>
<feature type="compositionally biased region" description="Basic and acidic residues" evidence="1">
    <location>
        <begin position="21"/>
        <end position="43"/>
    </location>
</feature>
<organism evidence="2 3">
    <name type="scientific">Linum trigynum</name>
    <dbReference type="NCBI Taxonomy" id="586398"/>
    <lineage>
        <taxon>Eukaryota</taxon>
        <taxon>Viridiplantae</taxon>
        <taxon>Streptophyta</taxon>
        <taxon>Embryophyta</taxon>
        <taxon>Tracheophyta</taxon>
        <taxon>Spermatophyta</taxon>
        <taxon>Magnoliopsida</taxon>
        <taxon>eudicotyledons</taxon>
        <taxon>Gunneridae</taxon>
        <taxon>Pentapetalae</taxon>
        <taxon>rosids</taxon>
        <taxon>fabids</taxon>
        <taxon>Malpighiales</taxon>
        <taxon>Linaceae</taxon>
        <taxon>Linum</taxon>
    </lineage>
</organism>
<accession>A0AAV2CCT2</accession>
<sequence length="117" mass="12781">MHSTIKSSSPNSRYRFSINIGKDKENTPGDARRDHERGEESGKKHPKSPENTPETRLKNSLPATQPQPNQPKSLENVLLDARSVGALAVCDLEVGRGSYGRKIEGEGERGDFPARGG</sequence>
<feature type="region of interest" description="Disordered" evidence="1">
    <location>
        <begin position="1"/>
        <end position="74"/>
    </location>
</feature>
<reference evidence="2 3" key="1">
    <citation type="submission" date="2024-04" db="EMBL/GenBank/DDBJ databases">
        <authorList>
            <person name="Fracassetti M."/>
        </authorList>
    </citation>
    <scope>NUCLEOTIDE SEQUENCE [LARGE SCALE GENOMIC DNA]</scope>
</reference>
<dbReference type="Proteomes" id="UP001497516">
    <property type="component" value="Chromosome 1"/>
</dbReference>
<protein>
    <submittedName>
        <fullName evidence="2">Uncharacterized protein</fullName>
    </submittedName>
</protein>
<feature type="compositionally biased region" description="Polar residues" evidence="1">
    <location>
        <begin position="61"/>
        <end position="73"/>
    </location>
</feature>
<evidence type="ECO:0000313" key="2">
    <source>
        <dbReference type="EMBL" id="CAL1354309.1"/>
    </source>
</evidence>
<gene>
    <name evidence="2" type="ORF">LTRI10_LOCUS2133</name>
</gene>
<feature type="compositionally biased region" description="Polar residues" evidence="1">
    <location>
        <begin position="1"/>
        <end position="14"/>
    </location>
</feature>
<dbReference type="EMBL" id="OZ034813">
    <property type="protein sequence ID" value="CAL1354309.1"/>
    <property type="molecule type" value="Genomic_DNA"/>
</dbReference>
<dbReference type="AlphaFoldDB" id="A0AAV2CCT2"/>
<keyword evidence="3" id="KW-1185">Reference proteome</keyword>